<comment type="caution">
    <text evidence="1">The sequence shown here is derived from an EMBL/GenBank/DDBJ whole genome shotgun (WGS) entry which is preliminary data.</text>
</comment>
<reference evidence="1 2" key="1">
    <citation type="submission" date="2021-06" db="EMBL/GenBank/DDBJ databases">
        <title>Caerostris extrusa draft genome.</title>
        <authorList>
            <person name="Kono N."/>
            <person name="Arakawa K."/>
        </authorList>
    </citation>
    <scope>NUCLEOTIDE SEQUENCE [LARGE SCALE GENOMIC DNA]</scope>
</reference>
<dbReference type="EMBL" id="BPLR01006170">
    <property type="protein sequence ID" value="GIY07888.1"/>
    <property type="molecule type" value="Genomic_DNA"/>
</dbReference>
<evidence type="ECO:0000313" key="2">
    <source>
        <dbReference type="Proteomes" id="UP001054945"/>
    </source>
</evidence>
<proteinExistence type="predicted"/>
<keyword evidence="2" id="KW-1185">Reference proteome</keyword>
<protein>
    <submittedName>
        <fullName evidence="1">Uncharacterized protein</fullName>
    </submittedName>
</protein>
<dbReference type="Proteomes" id="UP001054945">
    <property type="component" value="Unassembled WGS sequence"/>
</dbReference>
<gene>
    <name evidence="1" type="ORF">CEXT_313731</name>
</gene>
<evidence type="ECO:0000313" key="1">
    <source>
        <dbReference type="EMBL" id="GIY07888.1"/>
    </source>
</evidence>
<name>A0AAV4QDT8_CAEEX</name>
<organism evidence="1 2">
    <name type="scientific">Caerostris extrusa</name>
    <name type="common">Bark spider</name>
    <name type="synonym">Caerostris bankana</name>
    <dbReference type="NCBI Taxonomy" id="172846"/>
    <lineage>
        <taxon>Eukaryota</taxon>
        <taxon>Metazoa</taxon>
        <taxon>Ecdysozoa</taxon>
        <taxon>Arthropoda</taxon>
        <taxon>Chelicerata</taxon>
        <taxon>Arachnida</taxon>
        <taxon>Araneae</taxon>
        <taxon>Araneomorphae</taxon>
        <taxon>Entelegynae</taxon>
        <taxon>Araneoidea</taxon>
        <taxon>Araneidae</taxon>
        <taxon>Caerostris</taxon>
    </lineage>
</organism>
<accession>A0AAV4QDT8</accession>
<feature type="non-terminal residue" evidence="1">
    <location>
        <position position="39"/>
    </location>
</feature>
<dbReference type="AlphaFoldDB" id="A0AAV4QDT8"/>
<sequence>MTSEKPEIVSELLFSFASNPTLDVFWSRQIRSREVCVRE</sequence>